<keyword evidence="1" id="KW-1133">Transmembrane helix</keyword>
<keyword evidence="1" id="KW-0472">Membrane</keyword>
<gene>
    <name evidence="2" type="ORF">B7Z12_03775</name>
</gene>
<name>A0A258DCH3_CAUVI</name>
<proteinExistence type="predicted"/>
<reference evidence="2 3" key="1">
    <citation type="submission" date="2017-03" db="EMBL/GenBank/DDBJ databases">
        <title>Lifting the veil on microbial sulfur biogeochemistry in mining wastewaters.</title>
        <authorList>
            <person name="Kantor R.S."/>
            <person name="Colenbrander Nelson T."/>
            <person name="Marshall S."/>
            <person name="Bennett D."/>
            <person name="Apte S."/>
            <person name="Camacho D."/>
            <person name="Thomas B.C."/>
            <person name="Warren L.A."/>
            <person name="Banfield J.F."/>
        </authorList>
    </citation>
    <scope>NUCLEOTIDE SEQUENCE [LARGE SCALE GENOMIC DNA]</scope>
    <source>
        <strain evidence="2">32-67-7</strain>
    </source>
</reference>
<feature type="transmembrane region" description="Helical" evidence="1">
    <location>
        <begin position="64"/>
        <end position="82"/>
    </location>
</feature>
<evidence type="ECO:0000313" key="2">
    <source>
        <dbReference type="EMBL" id="OYX05334.1"/>
    </source>
</evidence>
<comment type="caution">
    <text evidence="2">The sequence shown here is derived from an EMBL/GenBank/DDBJ whole genome shotgun (WGS) entry which is preliminary data.</text>
</comment>
<accession>A0A258DCH3</accession>
<dbReference type="Proteomes" id="UP000215616">
    <property type="component" value="Unassembled WGS sequence"/>
</dbReference>
<evidence type="ECO:0000256" key="1">
    <source>
        <dbReference type="SAM" id="Phobius"/>
    </source>
</evidence>
<keyword evidence="1" id="KW-0812">Transmembrane</keyword>
<feature type="transmembrane region" description="Helical" evidence="1">
    <location>
        <begin position="123"/>
        <end position="145"/>
    </location>
</feature>
<dbReference type="EMBL" id="NCDQ01000038">
    <property type="protein sequence ID" value="OYX05334.1"/>
    <property type="molecule type" value="Genomic_DNA"/>
</dbReference>
<feature type="transmembrane region" description="Helical" evidence="1">
    <location>
        <begin position="94"/>
        <end position="117"/>
    </location>
</feature>
<sequence>MAPTSLVGAGGGSSMFAAVPLLALPVVVYNLVALTLTGGFKATDASLRMTETLFTIHMTSRTDWAVSLGDLLMAASLVVLFVELLKSTTSRKIAIINHSLSMVLFILCLVEFLLAPAFATSTFFLITLMVLLDVLAGFIVTIVAARRDVDFGDN</sequence>
<organism evidence="2 3">
    <name type="scientific">Caulobacter vibrioides</name>
    <name type="common">Caulobacter crescentus</name>
    <dbReference type="NCBI Taxonomy" id="155892"/>
    <lineage>
        <taxon>Bacteria</taxon>
        <taxon>Pseudomonadati</taxon>
        <taxon>Pseudomonadota</taxon>
        <taxon>Alphaproteobacteria</taxon>
        <taxon>Caulobacterales</taxon>
        <taxon>Caulobacteraceae</taxon>
        <taxon>Caulobacter</taxon>
    </lineage>
</organism>
<evidence type="ECO:0000313" key="3">
    <source>
        <dbReference type="Proteomes" id="UP000215616"/>
    </source>
</evidence>
<protein>
    <submittedName>
        <fullName evidence="2">Uncharacterized protein</fullName>
    </submittedName>
</protein>
<dbReference type="AlphaFoldDB" id="A0A258DCH3"/>
<feature type="transmembrane region" description="Helical" evidence="1">
    <location>
        <begin position="12"/>
        <end position="32"/>
    </location>
</feature>